<evidence type="ECO:0000313" key="4">
    <source>
        <dbReference type="Proteomes" id="UP000177870"/>
    </source>
</evidence>
<name>A0A1D8TS81_9CYAN</name>
<dbReference type="OrthoDB" id="9953377at2"/>
<dbReference type="Gene3D" id="3.10.50.40">
    <property type="match status" value="1"/>
</dbReference>
<dbReference type="InterPro" id="IPR046357">
    <property type="entry name" value="PPIase_dom_sf"/>
</dbReference>
<feature type="domain" description="PpiC" evidence="2">
    <location>
        <begin position="1"/>
        <end position="59"/>
    </location>
</feature>
<dbReference type="KEGG" id="mpro:BJP34_13205"/>
<gene>
    <name evidence="3" type="ORF">BJP34_13205</name>
</gene>
<protein>
    <recommendedName>
        <fullName evidence="2">PpiC domain-containing protein</fullName>
    </recommendedName>
</protein>
<dbReference type="Pfam" id="PF00639">
    <property type="entry name" value="Rotamase"/>
    <property type="match status" value="1"/>
</dbReference>
<dbReference type="EMBL" id="CP017599">
    <property type="protein sequence ID" value="AOX00286.1"/>
    <property type="molecule type" value="Genomic_DNA"/>
</dbReference>
<keyword evidence="1" id="KW-0697">Rotamase</keyword>
<proteinExistence type="predicted"/>
<evidence type="ECO:0000259" key="2">
    <source>
        <dbReference type="PROSITE" id="PS50198"/>
    </source>
</evidence>
<dbReference type="Proteomes" id="UP000177870">
    <property type="component" value="Chromosome"/>
</dbReference>
<dbReference type="PROSITE" id="PS50198">
    <property type="entry name" value="PPIC_PPIASE_2"/>
    <property type="match status" value="1"/>
</dbReference>
<keyword evidence="1" id="KW-0413">Isomerase</keyword>
<dbReference type="InterPro" id="IPR000297">
    <property type="entry name" value="PPIase_PpiC"/>
</dbReference>
<dbReference type="GO" id="GO:0003755">
    <property type="term" value="F:peptidyl-prolyl cis-trans isomerase activity"/>
    <property type="evidence" value="ECO:0007669"/>
    <property type="project" value="UniProtKB-KW"/>
</dbReference>
<evidence type="ECO:0000256" key="1">
    <source>
        <dbReference type="PROSITE-ProRule" id="PRU00278"/>
    </source>
</evidence>
<dbReference type="STRING" id="1458985.BJP34_13205"/>
<sequence>MEHEYIKDTELGRSGGYRGIIKRQEFNPEISAAVFAAEPPQLLKPIVSSQGVHLILVEEIIQPQLNERLYAQILAGLFSEWLKQQVESVQVMTNLDVSRESVMI</sequence>
<reference evidence="4" key="1">
    <citation type="submission" date="2016-10" db="EMBL/GenBank/DDBJ databases">
        <title>Comparative genomics uncovers the prolific and rare metabolic potential of the cyanobacterial genus Moorea.</title>
        <authorList>
            <person name="Leao T."/>
            <person name="Castelao G."/>
            <person name="Korobeynikov A."/>
            <person name="Monroe E.A."/>
            <person name="Podell S."/>
            <person name="Glukhov E."/>
            <person name="Allen E."/>
            <person name="Gerwick W.H."/>
            <person name="Gerwick L."/>
        </authorList>
    </citation>
    <scope>NUCLEOTIDE SEQUENCE [LARGE SCALE GENOMIC DNA]</scope>
    <source>
        <strain evidence="4">PAL-8-15-08-1</strain>
    </source>
</reference>
<accession>A0A1D8TS81</accession>
<organism evidence="3 4">
    <name type="scientific">Moorena producens PAL-8-15-08-1</name>
    <dbReference type="NCBI Taxonomy" id="1458985"/>
    <lineage>
        <taxon>Bacteria</taxon>
        <taxon>Bacillati</taxon>
        <taxon>Cyanobacteriota</taxon>
        <taxon>Cyanophyceae</taxon>
        <taxon>Coleofasciculales</taxon>
        <taxon>Coleofasciculaceae</taxon>
        <taxon>Moorena</taxon>
    </lineage>
</organism>
<evidence type="ECO:0000313" key="3">
    <source>
        <dbReference type="EMBL" id="AOX00286.1"/>
    </source>
</evidence>
<dbReference type="AlphaFoldDB" id="A0A1D8TS81"/>
<dbReference type="SUPFAM" id="SSF54534">
    <property type="entry name" value="FKBP-like"/>
    <property type="match status" value="1"/>
</dbReference>